<dbReference type="SMART" id="SM00842">
    <property type="entry name" value="FtsA"/>
    <property type="match status" value="1"/>
</dbReference>
<gene>
    <name evidence="2" type="ORF">VE96_C0004G0007</name>
</gene>
<feature type="domain" description="SHS2" evidence="1">
    <location>
        <begin position="17"/>
        <end position="219"/>
    </location>
</feature>
<dbReference type="InterPro" id="IPR050696">
    <property type="entry name" value="FtsA/MreB"/>
</dbReference>
<evidence type="ECO:0000313" key="3">
    <source>
        <dbReference type="Proteomes" id="UP000034752"/>
    </source>
</evidence>
<dbReference type="InterPro" id="IPR043129">
    <property type="entry name" value="ATPase_NBD"/>
</dbReference>
<proteinExistence type="predicted"/>
<dbReference type="GO" id="GO:0051301">
    <property type="term" value="P:cell division"/>
    <property type="evidence" value="ECO:0007669"/>
    <property type="project" value="UniProtKB-KW"/>
</dbReference>
<comment type="caution">
    <text evidence="2">The sequence shown here is derived from an EMBL/GenBank/DDBJ whole genome shotgun (WGS) entry which is preliminary data.</text>
</comment>
<keyword evidence="2" id="KW-0131">Cell cycle</keyword>
<name>A0A0G1I1A1_UNCK3</name>
<dbReference type="Gene3D" id="3.30.420.40">
    <property type="match status" value="2"/>
</dbReference>
<dbReference type="EMBL" id="LCIJ01000004">
    <property type="protein sequence ID" value="KKT52995.1"/>
    <property type="molecule type" value="Genomic_DNA"/>
</dbReference>
<evidence type="ECO:0000259" key="1">
    <source>
        <dbReference type="SMART" id="SM00842"/>
    </source>
</evidence>
<dbReference type="SUPFAM" id="SSF53067">
    <property type="entry name" value="Actin-like ATPase domain"/>
    <property type="match status" value="2"/>
</dbReference>
<sequence>MAWFAAKKASKRQGEVYVALDLGTEQIKALVCGQQEGRCAIWGSGTARHRHGTMRGGMVINIPEVALDVQTAVNSAIQQANLQPKKVVMSLSGDLVKSLITTVHYHRARPEAQIDANELKNIIYKAQWKAFEQIRGLISKEQEDNQLGIKLINTTVVDTRIDGYKVSHPLGFQGGMITISIFNAFAPLVHLGAMQAIADALGFDLVSIAAGPYALTKSLLVDNPEFSAVFIDIGGDTTDIAVVNEGGIFGMQNFALGGTAYTKNLANNLKVSPERAEQIKIDYSNGLLDKRSESKIKAILKSSAAIWVRGVSESLDEFSHLDVLPNKVFLFGGGAALPEVKNILLTKSWAEQLPFVKKPYPAVVSPTEIPNLVLHNQVEIGLSDLTALGLAQLICTPEDKKDAVKDILRRIVLNMQG</sequence>
<evidence type="ECO:0000313" key="2">
    <source>
        <dbReference type="EMBL" id="KKT52995.1"/>
    </source>
</evidence>
<dbReference type="InterPro" id="IPR003494">
    <property type="entry name" value="SHS2_FtsA"/>
</dbReference>
<dbReference type="Pfam" id="PF14450">
    <property type="entry name" value="FtsA"/>
    <property type="match status" value="1"/>
</dbReference>
<keyword evidence="2" id="KW-0132">Cell division</keyword>
<dbReference type="PANTHER" id="PTHR32432">
    <property type="entry name" value="CELL DIVISION PROTEIN FTSA-RELATED"/>
    <property type="match status" value="1"/>
</dbReference>
<dbReference type="AlphaFoldDB" id="A0A0G1I1A1"/>
<organism evidence="2 3">
    <name type="scientific">candidate division Kazan bacterium GW2011_GWA1_44_22</name>
    <dbReference type="NCBI Taxonomy" id="1620410"/>
    <lineage>
        <taxon>Bacteria</taxon>
        <taxon>Bacteria division Kazan-3B-28</taxon>
    </lineage>
</organism>
<accession>A0A0G1I1A1</accession>
<reference evidence="2 3" key="1">
    <citation type="journal article" date="2015" name="Nature">
        <title>rRNA introns, odd ribosomes, and small enigmatic genomes across a large radiation of phyla.</title>
        <authorList>
            <person name="Brown C.T."/>
            <person name="Hug L.A."/>
            <person name="Thomas B.C."/>
            <person name="Sharon I."/>
            <person name="Castelle C.J."/>
            <person name="Singh A."/>
            <person name="Wilkins M.J."/>
            <person name="Williams K.H."/>
            <person name="Banfield J.F."/>
        </authorList>
    </citation>
    <scope>NUCLEOTIDE SEQUENCE [LARGE SCALE GENOMIC DNA]</scope>
</reference>
<protein>
    <submittedName>
        <fullName evidence="2">Cell division protein (Septum formation)</fullName>
    </submittedName>
</protein>
<dbReference type="Proteomes" id="UP000034752">
    <property type="component" value="Unassembled WGS sequence"/>
</dbReference>